<dbReference type="InterPro" id="IPR018060">
    <property type="entry name" value="HTH_AraC"/>
</dbReference>
<dbReference type="PANTHER" id="PTHR47894:SF1">
    <property type="entry name" value="HTH-TYPE TRANSCRIPTIONAL REGULATOR VQSM"/>
    <property type="match status" value="1"/>
</dbReference>
<dbReference type="EMBL" id="JACHIL010000003">
    <property type="protein sequence ID" value="MBB5091618.1"/>
    <property type="molecule type" value="Genomic_DNA"/>
</dbReference>
<evidence type="ECO:0000256" key="2">
    <source>
        <dbReference type="ARBA" id="ARBA00023125"/>
    </source>
</evidence>
<dbReference type="PROSITE" id="PS01124">
    <property type="entry name" value="HTH_ARAC_FAMILY_2"/>
    <property type="match status" value="1"/>
</dbReference>
<dbReference type="PANTHER" id="PTHR47894">
    <property type="entry name" value="HTH-TYPE TRANSCRIPTIONAL REGULATOR GADX"/>
    <property type="match status" value="1"/>
</dbReference>
<dbReference type="GO" id="GO:0003700">
    <property type="term" value="F:DNA-binding transcription factor activity"/>
    <property type="evidence" value="ECO:0007669"/>
    <property type="project" value="InterPro"/>
</dbReference>
<gene>
    <name evidence="5" type="ORF">HNQ68_002159</name>
</gene>
<organism evidence="5 6">
    <name type="scientific">Pseudochrobactrum saccharolyticum</name>
    <dbReference type="NCBI Taxonomy" id="354352"/>
    <lineage>
        <taxon>Bacteria</taxon>
        <taxon>Pseudomonadati</taxon>
        <taxon>Pseudomonadota</taxon>
        <taxon>Alphaproteobacteria</taxon>
        <taxon>Hyphomicrobiales</taxon>
        <taxon>Brucellaceae</taxon>
        <taxon>Pseudochrobactrum</taxon>
    </lineage>
</organism>
<evidence type="ECO:0000256" key="1">
    <source>
        <dbReference type="ARBA" id="ARBA00023015"/>
    </source>
</evidence>
<feature type="domain" description="HTH araC/xylS-type" evidence="4">
    <location>
        <begin position="241"/>
        <end position="338"/>
    </location>
</feature>
<keyword evidence="6" id="KW-1185">Reference proteome</keyword>
<keyword evidence="2 5" id="KW-0238">DNA-binding</keyword>
<dbReference type="InterPro" id="IPR009057">
    <property type="entry name" value="Homeodomain-like_sf"/>
</dbReference>
<dbReference type="Pfam" id="PF12833">
    <property type="entry name" value="HTH_18"/>
    <property type="match status" value="1"/>
</dbReference>
<dbReference type="RefSeq" id="WP_246176107.1">
    <property type="nucleotide sequence ID" value="NZ_JACHIL010000003.1"/>
</dbReference>
<proteinExistence type="predicted"/>
<sequence>MASSHTGKAAAVIPTAFVHCILQAYVKYGADPAAALEKAQIPPESLADKNGRVTPDQFEDLNWEAMQELDDEALGWFSRKLPWGTYGMLCRASLGAATLGIALHRWKRHHRLLTDDVLLNLDIADGIASISITEMRNLGAYREFCLVTLLRYVLGFACWAIDERIPLTTAEFPYAEPQHVDIYPKLFSPKLKFSASNARIQFNAVFLERPLQRDEAAINSMLKRALPLTVLPYKSEHQLTNQVRRLLRMTKNGLPVAEDVASVFNLSVRSLHRHLSAEGTSLRALKEQVQTERAKELLTRSAHPIKRVAFLAGFSNEKSFSRAFRIRTNETPSAFRKKSQTGY</sequence>
<evidence type="ECO:0000259" key="4">
    <source>
        <dbReference type="PROSITE" id="PS01124"/>
    </source>
</evidence>
<name>A0A7W8EQG6_9HYPH</name>
<comment type="caution">
    <text evidence="5">The sequence shown here is derived from an EMBL/GenBank/DDBJ whole genome shotgun (WGS) entry which is preliminary data.</text>
</comment>
<dbReference type="SMART" id="SM00342">
    <property type="entry name" value="HTH_ARAC"/>
    <property type="match status" value="1"/>
</dbReference>
<accession>A0A7W8EQG6</accession>
<dbReference type="GO" id="GO:0000976">
    <property type="term" value="F:transcription cis-regulatory region binding"/>
    <property type="evidence" value="ECO:0007669"/>
    <property type="project" value="TreeGrafter"/>
</dbReference>
<reference evidence="5 6" key="1">
    <citation type="submission" date="2020-08" db="EMBL/GenBank/DDBJ databases">
        <title>Genomic Encyclopedia of Type Strains, Phase IV (KMG-IV): sequencing the most valuable type-strain genomes for metagenomic binning, comparative biology and taxonomic classification.</title>
        <authorList>
            <person name="Goeker M."/>
        </authorList>
    </citation>
    <scope>NUCLEOTIDE SEQUENCE [LARGE SCALE GENOMIC DNA]</scope>
    <source>
        <strain evidence="5 6">DSM 25620</strain>
    </source>
</reference>
<dbReference type="Gene3D" id="1.10.10.60">
    <property type="entry name" value="Homeodomain-like"/>
    <property type="match status" value="1"/>
</dbReference>
<dbReference type="GO" id="GO:0005829">
    <property type="term" value="C:cytosol"/>
    <property type="evidence" value="ECO:0007669"/>
    <property type="project" value="TreeGrafter"/>
</dbReference>
<evidence type="ECO:0000256" key="3">
    <source>
        <dbReference type="ARBA" id="ARBA00023163"/>
    </source>
</evidence>
<keyword evidence="3" id="KW-0804">Transcription</keyword>
<keyword evidence="1" id="KW-0805">Transcription regulation</keyword>
<dbReference type="Proteomes" id="UP000531231">
    <property type="component" value="Unassembled WGS sequence"/>
</dbReference>
<protein>
    <submittedName>
        <fullName evidence="5">AraC-like DNA-binding protein</fullName>
    </submittedName>
</protein>
<dbReference type="InterPro" id="IPR032687">
    <property type="entry name" value="AraC-type_N"/>
</dbReference>
<evidence type="ECO:0000313" key="6">
    <source>
        <dbReference type="Proteomes" id="UP000531231"/>
    </source>
</evidence>
<dbReference type="Pfam" id="PF12625">
    <property type="entry name" value="Arabinose_bd"/>
    <property type="match status" value="1"/>
</dbReference>
<dbReference type="AlphaFoldDB" id="A0A7W8EQG6"/>
<evidence type="ECO:0000313" key="5">
    <source>
        <dbReference type="EMBL" id="MBB5091618.1"/>
    </source>
</evidence>
<dbReference type="SUPFAM" id="SSF46689">
    <property type="entry name" value="Homeodomain-like"/>
    <property type="match status" value="1"/>
</dbReference>